<proteinExistence type="predicted"/>
<dbReference type="EMBL" id="KK914726">
    <property type="protein sequence ID" value="KDP29880.1"/>
    <property type="molecule type" value="Genomic_DNA"/>
</dbReference>
<evidence type="ECO:0000313" key="3">
    <source>
        <dbReference type="Proteomes" id="UP000027138"/>
    </source>
</evidence>
<dbReference type="AlphaFoldDB" id="A0A067KCB3"/>
<keyword evidence="3" id="KW-1185">Reference proteome</keyword>
<keyword evidence="1" id="KW-0175">Coiled coil</keyword>
<evidence type="ECO:0000256" key="1">
    <source>
        <dbReference type="SAM" id="Coils"/>
    </source>
</evidence>
<reference evidence="2 3" key="1">
    <citation type="journal article" date="2014" name="PLoS ONE">
        <title>Global Analysis of Gene Expression Profiles in Physic Nut (Jatropha curcas L.) Seedlings Exposed to Salt Stress.</title>
        <authorList>
            <person name="Zhang L."/>
            <person name="Zhang C."/>
            <person name="Wu P."/>
            <person name="Chen Y."/>
            <person name="Li M."/>
            <person name="Jiang H."/>
            <person name="Wu G."/>
        </authorList>
    </citation>
    <scope>NUCLEOTIDE SEQUENCE [LARGE SCALE GENOMIC DNA]</scope>
    <source>
        <strain evidence="3">cv. GZQX0401</strain>
        <tissue evidence="2">Young leaves</tissue>
    </source>
</reference>
<organism evidence="2 3">
    <name type="scientific">Jatropha curcas</name>
    <name type="common">Barbados nut</name>
    <dbReference type="NCBI Taxonomy" id="180498"/>
    <lineage>
        <taxon>Eukaryota</taxon>
        <taxon>Viridiplantae</taxon>
        <taxon>Streptophyta</taxon>
        <taxon>Embryophyta</taxon>
        <taxon>Tracheophyta</taxon>
        <taxon>Spermatophyta</taxon>
        <taxon>Magnoliopsida</taxon>
        <taxon>eudicotyledons</taxon>
        <taxon>Gunneridae</taxon>
        <taxon>Pentapetalae</taxon>
        <taxon>rosids</taxon>
        <taxon>fabids</taxon>
        <taxon>Malpighiales</taxon>
        <taxon>Euphorbiaceae</taxon>
        <taxon>Crotonoideae</taxon>
        <taxon>Jatropheae</taxon>
        <taxon>Jatropha</taxon>
    </lineage>
</organism>
<feature type="coiled-coil region" evidence="1">
    <location>
        <begin position="6"/>
        <end position="79"/>
    </location>
</feature>
<name>A0A067KCB3_JATCU</name>
<accession>A0A067KCB3</accession>
<sequence length="105" mass="12352">MKMEVKNEMEDTLKSAEVAMREDEAQHKLEIVAWDFDTDKLREENWSLLNKNKDLESKVKEMKKELQKLRGQEGSKEDNLARACLSLRMNILTELKAKQLEVDWG</sequence>
<protein>
    <submittedName>
        <fullName evidence="2">Uncharacterized protein</fullName>
    </submittedName>
</protein>
<gene>
    <name evidence="2" type="ORF">JCGZ_18455</name>
</gene>
<evidence type="ECO:0000313" key="2">
    <source>
        <dbReference type="EMBL" id="KDP29880.1"/>
    </source>
</evidence>
<dbReference type="Proteomes" id="UP000027138">
    <property type="component" value="Unassembled WGS sequence"/>
</dbReference>